<dbReference type="PANTHER" id="PTHR43420">
    <property type="entry name" value="ACETYLTRANSFERASE"/>
    <property type="match status" value="1"/>
</dbReference>
<dbReference type="InterPro" id="IPR016181">
    <property type="entry name" value="Acyl_CoA_acyltransferase"/>
</dbReference>
<feature type="domain" description="N-acetyltransferase" evidence="4">
    <location>
        <begin position="25"/>
        <end position="178"/>
    </location>
</feature>
<accession>A0ABP6XI80</accession>
<dbReference type="Proteomes" id="UP001500630">
    <property type="component" value="Unassembled WGS sequence"/>
</dbReference>
<feature type="region of interest" description="Disordered" evidence="3">
    <location>
        <begin position="1"/>
        <end position="25"/>
    </location>
</feature>
<evidence type="ECO:0000313" key="5">
    <source>
        <dbReference type="EMBL" id="GAA3567593.1"/>
    </source>
</evidence>
<dbReference type="PANTHER" id="PTHR43420:SF44">
    <property type="entry name" value="ACETYLTRANSFERASE YPEA"/>
    <property type="match status" value="1"/>
</dbReference>
<dbReference type="InterPro" id="IPR050680">
    <property type="entry name" value="YpeA/RimI_acetyltransf"/>
</dbReference>
<name>A0ABP6XI80_9ACTN</name>
<reference evidence="6" key="1">
    <citation type="journal article" date="2019" name="Int. J. Syst. Evol. Microbiol.">
        <title>The Global Catalogue of Microorganisms (GCM) 10K type strain sequencing project: providing services to taxonomists for standard genome sequencing and annotation.</title>
        <authorList>
            <consortium name="The Broad Institute Genomics Platform"/>
            <consortium name="The Broad Institute Genome Sequencing Center for Infectious Disease"/>
            <person name="Wu L."/>
            <person name="Ma J."/>
        </authorList>
    </citation>
    <scope>NUCLEOTIDE SEQUENCE [LARGE SCALE GENOMIC DNA]</scope>
    <source>
        <strain evidence="6">JCM 17326</strain>
    </source>
</reference>
<evidence type="ECO:0000256" key="2">
    <source>
        <dbReference type="ARBA" id="ARBA00023315"/>
    </source>
</evidence>
<dbReference type="EMBL" id="BAABDQ010000012">
    <property type="protein sequence ID" value="GAA3567593.1"/>
    <property type="molecule type" value="Genomic_DNA"/>
</dbReference>
<dbReference type="CDD" id="cd04301">
    <property type="entry name" value="NAT_SF"/>
    <property type="match status" value="1"/>
</dbReference>
<comment type="caution">
    <text evidence="5">The sequence shown here is derived from an EMBL/GenBank/DDBJ whole genome shotgun (WGS) entry which is preliminary data.</text>
</comment>
<dbReference type="PROSITE" id="PS51186">
    <property type="entry name" value="GNAT"/>
    <property type="match status" value="1"/>
</dbReference>
<keyword evidence="6" id="KW-1185">Reference proteome</keyword>
<dbReference type="Gene3D" id="3.40.630.30">
    <property type="match status" value="1"/>
</dbReference>
<dbReference type="Pfam" id="PF00583">
    <property type="entry name" value="Acetyltransf_1"/>
    <property type="match status" value="1"/>
</dbReference>
<organism evidence="5 6">
    <name type="scientific">Nonomuraea rosea</name>
    <dbReference type="NCBI Taxonomy" id="638574"/>
    <lineage>
        <taxon>Bacteria</taxon>
        <taxon>Bacillati</taxon>
        <taxon>Actinomycetota</taxon>
        <taxon>Actinomycetes</taxon>
        <taxon>Streptosporangiales</taxon>
        <taxon>Streptosporangiaceae</taxon>
        <taxon>Nonomuraea</taxon>
    </lineage>
</organism>
<evidence type="ECO:0000256" key="1">
    <source>
        <dbReference type="ARBA" id="ARBA00022679"/>
    </source>
</evidence>
<dbReference type="SUPFAM" id="SSF55729">
    <property type="entry name" value="Acyl-CoA N-acyltransferases (Nat)"/>
    <property type="match status" value="1"/>
</dbReference>
<sequence>MSRARPGPRHSGRIELAPEAGPGSLTFESMTPADVDDVAAIEEASFPTPYTARMFHDDLRGGQPACWWVIRHDDARGDRGRAPIVAYAGYYLRRDRAHLAKIATHPAWRRRRLGEGLLLSTLLAARGQGADSVTLEVRDGNTTAQRFYVKWGFVLLRRFEGYYEDTGEDGLILAFTGLADRRTAGWLERELAGIAIVPPG</sequence>
<evidence type="ECO:0000256" key="3">
    <source>
        <dbReference type="SAM" id="MobiDB-lite"/>
    </source>
</evidence>
<protein>
    <recommendedName>
        <fullName evidence="4">N-acetyltransferase domain-containing protein</fullName>
    </recommendedName>
</protein>
<feature type="compositionally biased region" description="Basic residues" evidence="3">
    <location>
        <begin position="1"/>
        <end position="11"/>
    </location>
</feature>
<keyword evidence="2" id="KW-0012">Acyltransferase</keyword>
<dbReference type="InterPro" id="IPR000182">
    <property type="entry name" value="GNAT_dom"/>
</dbReference>
<gene>
    <name evidence="5" type="ORF">GCM10022419_055490</name>
</gene>
<evidence type="ECO:0000313" key="6">
    <source>
        <dbReference type="Proteomes" id="UP001500630"/>
    </source>
</evidence>
<evidence type="ECO:0000259" key="4">
    <source>
        <dbReference type="PROSITE" id="PS51186"/>
    </source>
</evidence>
<proteinExistence type="predicted"/>
<keyword evidence="1" id="KW-0808">Transferase</keyword>